<comment type="caution">
    <text evidence="2">The sequence shown here is derived from an EMBL/GenBank/DDBJ whole genome shotgun (WGS) entry which is preliminary data.</text>
</comment>
<organism evidence="2 3">
    <name type="scientific">Mucilaginibacter aquariorum</name>
    <dbReference type="NCBI Taxonomy" id="2967225"/>
    <lineage>
        <taxon>Bacteria</taxon>
        <taxon>Pseudomonadati</taxon>
        <taxon>Bacteroidota</taxon>
        <taxon>Sphingobacteriia</taxon>
        <taxon>Sphingobacteriales</taxon>
        <taxon>Sphingobacteriaceae</taxon>
        <taxon>Mucilaginibacter</taxon>
    </lineage>
</organism>
<dbReference type="RefSeq" id="WP_256539546.1">
    <property type="nucleotide sequence ID" value="NZ_JANHOH010000003.1"/>
</dbReference>
<evidence type="ECO:0000313" key="3">
    <source>
        <dbReference type="Proteomes" id="UP001204376"/>
    </source>
</evidence>
<reference evidence="2 3" key="1">
    <citation type="submission" date="2022-07" db="EMBL/GenBank/DDBJ databases">
        <title>Mucilaginibacter sp. JC4.</title>
        <authorList>
            <person name="Le V."/>
            <person name="Ko S.-R."/>
            <person name="Ahn C.-Y."/>
            <person name="Oh H.-M."/>
        </authorList>
    </citation>
    <scope>NUCLEOTIDE SEQUENCE [LARGE SCALE GENOMIC DNA]</scope>
    <source>
        <strain evidence="2 3">JC4</strain>
    </source>
</reference>
<feature type="transmembrane region" description="Helical" evidence="1">
    <location>
        <begin position="73"/>
        <end position="96"/>
    </location>
</feature>
<accession>A0ABT1T420</accession>
<proteinExistence type="predicted"/>
<dbReference type="Pfam" id="PF13858">
    <property type="entry name" value="DUF4199"/>
    <property type="match status" value="1"/>
</dbReference>
<evidence type="ECO:0000256" key="1">
    <source>
        <dbReference type="SAM" id="Phobius"/>
    </source>
</evidence>
<sequence length="177" mass="19640">MKKNVIVFGLISGLIVSVLMIIGMAWCYESGNHSMILGYASMLLAFSLIFVGIKNYRDKYNNGVISFGKAFKIGLYISLIASTMYVLAWLVDYYLFMPDFMDKYAAHEIQKAQSSGASAADIAAQVKEISSMKSMYSSFIWVVLFTYLEILPVGLIVSVITALILKRKAKNDNVVVA</sequence>
<dbReference type="EMBL" id="JANHOH010000003">
    <property type="protein sequence ID" value="MCQ6959349.1"/>
    <property type="molecule type" value="Genomic_DNA"/>
</dbReference>
<evidence type="ECO:0000313" key="2">
    <source>
        <dbReference type="EMBL" id="MCQ6959349.1"/>
    </source>
</evidence>
<feature type="transmembrane region" description="Helical" evidence="1">
    <location>
        <begin position="7"/>
        <end position="28"/>
    </location>
</feature>
<keyword evidence="1" id="KW-0472">Membrane</keyword>
<keyword evidence="1" id="KW-0812">Transmembrane</keyword>
<name>A0ABT1T420_9SPHI</name>
<keyword evidence="3" id="KW-1185">Reference proteome</keyword>
<dbReference type="Proteomes" id="UP001204376">
    <property type="component" value="Unassembled WGS sequence"/>
</dbReference>
<feature type="transmembrane region" description="Helical" evidence="1">
    <location>
        <begin position="139"/>
        <end position="165"/>
    </location>
</feature>
<gene>
    <name evidence="2" type="ORF">NPE20_15335</name>
</gene>
<feature type="transmembrane region" description="Helical" evidence="1">
    <location>
        <begin position="34"/>
        <end position="53"/>
    </location>
</feature>
<dbReference type="InterPro" id="IPR025250">
    <property type="entry name" value="DUF4199"/>
</dbReference>
<protein>
    <submittedName>
        <fullName evidence="2">DUF4199 domain-containing protein</fullName>
    </submittedName>
</protein>
<keyword evidence="1" id="KW-1133">Transmembrane helix</keyword>